<evidence type="ECO:0000256" key="7">
    <source>
        <dbReference type="ARBA" id="ARBA00022679"/>
    </source>
</evidence>
<keyword evidence="8 13" id="KW-0547">Nucleotide-binding</keyword>
<dbReference type="SUPFAM" id="SSF52540">
    <property type="entry name" value="P-loop containing nucleoside triphosphate hydrolases"/>
    <property type="match status" value="1"/>
</dbReference>
<keyword evidence="10 13" id="KW-0067">ATP-binding</keyword>
<comment type="caution">
    <text evidence="14">The sequence shown here is derived from an EMBL/GenBank/DDBJ whole genome shotgun (WGS) entry which is preliminary data.</text>
</comment>
<evidence type="ECO:0000256" key="5">
    <source>
        <dbReference type="ARBA" id="ARBA00022516"/>
    </source>
</evidence>
<dbReference type="Pfam" id="PF02606">
    <property type="entry name" value="LpxK"/>
    <property type="match status" value="1"/>
</dbReference>
<accession>A0AAJ1UAN5</accession>
<comment type="similarity">
    <text evidence="13">Belongs to the LpxK family.</text>
</comment>
<evidence type="ECO:0000256" key="4">
    <source>
        <dbReference type="ARBA" id="ARBA00016436"/>
    </source>
</evidence>
<evidence type="ECO:0000256" key="10">
    <source>
        <dbReference type="ARBA" id="ARBA00022840"/>
    </source>
</evidence>
<evidence type="ECO:0000256" key="11">
    <source>
        <dbReference type="ARBA" id="ARBA00023098"/>
    </source>
</evidence>
<feature type="binding site" evidence="13">
    <location>
        <begin position="54"/>
        <end position="61"/>
    </location>
    <ligand>
        <name>ATP</name>
        <dbReference type="ChEBI" id="CHEBI:30616"/>
    </ligand>
</feature>
<comment type="function">
    <text evidence="1 13">Transfers the gamma-phosphate of ATP to the 4'-position of a tetraacyldisaccharide 1-phosphate intermediate (termed DS-1-P) to form tetraacyldisaccharide 1,4'-bis-phosphate (lipid IVA).</text>
</comment>
<dbReference type="GO" id="GO:0009244">
    <property type="term" value="P:lipopolysaccharide core region biosynthetic process"/>
    <property type="evidence" value="ECO:0007669"/>
    <property type="project" value="TreeGrafter"/>
</dbReference>
<evidence type="ECO:0000256" key="6">
    <source>
        <dbReference type="ARBA" id="ARBA00022556"/>
    </source>
</evidence>
<evidence type="ECO:0000256" key="3">
    <source>
        <dbReference type="ARBA" id="ARBA00012071"/>
    </source>
</evidence>
<reference evidence="14" key="2">
    <citation type="submission" date="2023-04" db="EMBL/GenBank/DDBJ databases">
        <title>'Rhodoalgimonas zhirmunskyi' gen. nov., isolated from a red alga.</title>
        <authorList>
            <person name="Nedashkovskaya O.I."/>
            <person name="Otstavnykh N.Y."/>
            <person name="Bystritskaya E.P."/>
            <person name="Balabanova L.A."/>
            <person name="Isaeva M.P."/>
        </authorList>
    </citation>
    <scope>NUCLEOTIDE SEQUENCE</scope>
    <source>
        <strain evidence="14">10Alg 79</strain>
    </source>
</reference>
<dbReference type="GO" id="GO:0005524">
    <property type="term" value="F:ATP binding"/>
    <property type="evidence" value="ECO:0007669"/>
    <property type="project" value="UniProtKB-UniRule"/>
</dbReference>
<comment type="catalytic activity">
    <reaction evidence="13">
        <text>a lipid A disaccharide + ATP = a lipid IVA + ADP + H(+)</text>
        <dbReference type="Rhea" id="RHEA:67840"/>
        <dbReference type="ChEBI" id="CHEBI:15378"/>
        <dbReference type="ChEBI" id="CHEBI:30616"/>
        <dbReference type="ChEBI" id="CHEBI:176343"/>
        <dbReference type="ChEBI" id="CHEBI:176425"/>
        <dbReference type="ChEBI" id="CHEBI:456216"/>
        <dbReference type="EC" id="2.7.1.130"/>
    </reaction>
</comment>
<organism evidence="14 15">
    <name type="scientific">Rhodalgimonas zhirmunskyi</name>
    <dbReference type="NCBI Taxonomy" id="2964767"/>
    <lineage>
        <taxon>Bacteria</taxon>
        <taxon>Pseudomonadati</taxon>
        <taxon>Pseudomonadota</taxon>
        <taxon>Alphaproteobacteria</taxon>
        <taxon>Rhodobacterales</taxon>
        <taxon>Roseobacteraceae</taxon>
        <taxon>Rhodalgimonas</taxon>
    </lineage>
</organism>
<keyword evidence="6 13" id="KW-0441">Lipid A biosynthesis</keyword>
<dbReference type="EC" id="2.7.1.130" evidence="3 13"/>
<evidence type="ECO:0000313" key="14">
    <source>
        <dbReference type="EMBL" id="MDQ2094408.1"/>
    </source>
</evidence>
<evidence type="ECO:0000256" key="12">
    <source>
        <dbReference type="ARBA" id="ARBA00029757"/>
    </source>
</evidence>
<name>A0AAJ1UAN5_9RHOB</name>
<keyword evidence="15" id="KW-1185">Reference proteome</keyword>
<comment type="pathway">
    <text evidence="2 13">Glycolipid biosynthesis; lipid IV(A) biosynthesis; lipid IV(A) from (3R)-3-hydroxytetradecanoyl-[acyl-carrier-protein] and UDP-N-acetyl-alpha-D-glucosamine: step 6/6.</text>
</comment>
<keyword evidence="7 13" id="KW-0808">Transferase</keyword>
<evidence type="ECO:0000256" key="13">
    <source>
        <dbReference type="HAMAP-Rule" id="MF_00409"/>
    </source>
</evidence>
<evidence type="ECO:0000256" key="8">
    <source>
        <dbReference type="ARBA" id="ARBA00022741"/>
    </source>
</evidence>
<dbReference type="GO" id="GO:0005886">
    <property type="term" value="C:plasma membrane"/>
    <property type="evidence" value="ECO:0007669"/>
    <property type="project" value="TreeGrafter"/>
</dbReference>
<dbReference type="GO" id="GO:0009245">
    <property type="term" value="P:lipid A biosynthetic process"/>
    <property type="evidence" value="ECO:0007669"/>
    <property type="project" value="UniProtKB-UniRule"/>
</dbReference>
<evidence type="ECO:0000256" key="1">
    <source>
        <dbReference type="ARBA" id="ARBA00002274"/>
    </source>
</evidence>
<gene>
    <name evidence="13 14" type="primary">lpxK</name>
    <name evidence="14" type="ORF">NOI20_09835</name>
</gene>
<dbReference type="HAMAP" id="MF_00409">
    <property type="entry name" value="LpxK"/>
    <property type="match status" value="1"/>
</dbReference>
<dbReference type="RefSeq" id="WP_317626007.1">
    <property type="nucleotide sequence ID" value="NZ_JANFFA010000002.1"/>
</dbReference>
<dbReference type="PANTHER" id="PTHR42724:SF1">
    <property type="entry name" value="TETRAACYLDISACCHARIDE 4'-KINASE, MITOCHONDRIAL-RELATED"/>
    <property type="match status" value="1"/>
</dbReference>
<proteinExistence type="inferred from homology"/>
<dbReference type="PANTHER" id="PTHR42724">
    <property type="entry name" value="TETRAACYLDISACCHARIDE 4'-KINASE"/>
    <property type="match status" value="1"/>
</dbReference>
<evidence type="ECO:0000313" key="15">
    <source>
        <dbReference type="Proteomes" id="UP001227162"/>
    </source>
</evidence>
<evidence type="ECO:0000256" key="2">
    <source>
        <dbReference type="ARBA" id="ARBA00004870"/>
    </source>
</evidence>
<dbReference type="InterPro" id="IPR027417">
    <property type="entry name" value="P-loop_NTPase"/>
</dbReference>
<evidence type="ECO:0000256" key="9">
    <source>
        <dbReference type="ARBA" id="ARBA00022777"/>
    </source>
</evidence>
<keyword evidence="11 13" id="KW-0443">Lipid metabolism</keyword>
<dbReference type="NCBIfam" id="TIGR00682">
    <property type="entry name" value="lpxK"/>
    <property type="match status" value="1"/>
</dbReference>
<dbReference type="InterPro" id="IPR003758">
    <property type="entry name" value="LpxK"/>
</dbReference>
<sequence>MQAPDFWENSPDAPGWKARALAPLGWLYGRATARRVRQDGARVGVPVICIGNLNAGGVGKTPTVIALGRKLIEQGLNIHVVSRGYGGSAEGPLRVDPARDEAGKVGDEPLLMAAFFPVWVAKDRAEGCRHAAKAGADLILLDDGHQNPSVFKDLTMIVVDAEVGFGNGRCIPAGPLREPVKAGLARADAVLSIGPPEAQESFSKQWGSAISLPHLKGVIRPVETGMEWPGLKAVAFAGIGRPEKFFNTLRGMGVDLIATHALADHQEITPALFNRLKTEANSKGLPLVTTEKDMMRLPVDLRRQVVFLPVALEVEDWSPLEAMVQKLTAKRPG</sequence>
<dbReference type="Proteomes" id="UP001227162">
    <property type="component" value="Unassembled WGS sequence"/>
</dbReference>
<keyword evidence="9 13" id="KW-0418">Kinase</keyword>
<keyword evidence="5 13" id="KW-0444">Lipid biosynthesis</keyword>
<reference evidence="14" key="1">
    <citation type="submission" date="2022-07" db="EMBL/GenBank/DDBJ databases">
        <authorList>
            <person name="Otstavnykh N."/>
            <person name="Isaeva M."/>
            <person name="Bystritskaya E."/>
        </authorList>
    </citation>
    <scope>NUCLEOTIDE SEQUENCE</scope>
    <source>
        <strain evidence="14">10Alg 79</strain>
    </source>
</reference>
<protein>
    <recommendedName>
        <fullName evidence="4 13">Tetraacyldisaccharide 4'-kinase</fullName>
        <ecNumber evidence="3 13">2.7.1.130</ecNumber>
    </recommendedName>
    <alternativeName>
        <fullName evidence="12 13">Lipid A 4'-kinase</fullName>
    </alternativeName>
</protein>
<dbReference type="AlphaFoldDB" id="A0AAJ1UAN5"/>
<dbReference type="EMBL" id="JANFFA010000002">
    <property type="protein sequence ID" value="MDQ2094408.1"/>
    <property type="molecule type" value="Genomic_DNA"/>
</dbReference>
<dbReference type="GO" id="GO:0009029">
    <property type="term" value="F:lipid-A 4'-kinase activity"/>
    <property type="evidence" value="ECO:0007669"/>
    <property type="project" value="UniProtKB-UniRule"/>
</dbReference>